<reference evidence="4 5" key="1">
    <citation type="submission" date="2016-06" db="EMBL/GenBank/DDBJ databases">
        <authorList>
            <person name="Kjaerup R.B."/>
            <person name="Dalgaard T.S."/>
            <person name="Juul-Madsen H.R."/>
        </authorList>
    </citation>
    <scope>NUCLEOTIDE SEQUENCE [LARGE SCALE GENOMIC DNA]</scope>
    <source>
        <strain evidence="4 5">DSM 16361</strain>
    </source>
</reference>
<gene>
    <name evidence="4" type="ORF">THIARS_60596</name>
</gene>
<dbReference type="InterPro" id="IPR045853">
    <property type="entry name" value="Pep_chain_release_fac_I_sf"/>
</dbReference>
<feature type="region of interest" description="Disordered" evidence="2">
    <location>
        <begin position="121"/>
        <end position="162"/>
    </location>
</feature>
<dbReference type="SUPFAM" id="SSF75620">
    <property type="entry name" value="Release factor"/>
    <property type="match status" value="1"/>
</dbReference>
<dbReference type="AlphaFoldDB" id="A0A238D3N4"/>
<dbReference type="GO" id="GO:0043022">
    <property type="term" value="F:ribosome binding"/>
    <property type="evidence" value="ECO:0007669"/>
    <property type="project" value="TreeGrafter"/>
</dbReference>
<evidence type="ECO:0000256" key="1">
    <source>
        <dbReference type="ARBA" id="ARBA00010835"/>
    </source>
</evidence>
<dbReference type="Pfam" id="PF00472">
    <property type="entry name" value="RF-1"/>
    <property type="match status" value="1"/>
</dbReference>
<dbReference type="GO" id="GO:0072344">
    <property type="term" value="P:rescue of stalled ribosome"/>
    <property type="evidence" value="ECO:0007669"/>
    <property type="project" value="TreeGrafter"/>
</dbReference>
<evidence type="ECO:0000313" key="4">
    <source>
        <dbReference type="EMBL" id="SBP87883.1"/>
    </source>
</evidence>
<proteinExistence type="inferred from homology"/>
<dbReference type="PANTHER" id="PTHR47814">
    <property type="entry name" value="PEPTIDYL-TRNA HYDROLASE ARFB"/>
    <property type="match status" value="1"/>
</dbReference>
<dbReference type="GO" id="GO:0003747">
    <property type="term" value="F:translation release factor activity"/>
    <property type="evidence" value="ECO:0007669"/>
    <property type="project" value="InterPro"/>
</dbReference>
<sequence>MTAGPPSLPDAQAPDPSRQASGRRTKTLPTLVLREDEMVFSAIRAQGAGGQNVNKVSSAMHLRFSIRASSLPEEIKARLLALNDQRINADGVVVIKAQTSRSREQNKAEAMARLQVLVNSAAKVPEPRRPTRPTRSSQRKRLEAKTTRGGVKRLRGRVCASD</sequence>
<evidence type="ECO:0000313" key="5">
    <source>
        <dbReference type="Proteomes" id="UP000214566"/>
    </source>
</evidence>
<protein>
    <recommendedName>
        <fullName evidence="3">Prokaryotic-type class I peptide chain release factors domain-containing protein</fullName>
    </recommendedName>
</protein>
<dbReference type="InterPro" id="IPR000352">
    <property type="entry name" value="Pep_chain_release_fac_I"/>
</dbReference>
<name>A0A238D3N4_THIDL</name>
<dbReference type="NCBIfam" id="NF006718">
    <property type="entry name" value="PRK09256.1"/>
    <property type="match status" value="1"/>
</dbReference>
<dbReference type="OrthoDB" id="9815709at2"/>
<evidence type="ECO:0000256" key="2">
    <source>
        <dbReference type="SAM" id="MobiDB-lite"/>
    </source>
</evidence>
<comment type="similarity">
    <text evidence="1">Belongs to the prokaryotic/mitochondrial release factor family.</text>
</comment>
<dbReference type="Proteomes" id="UP000214566">
    <property type="component" value="Unassembled WGS sequence"/>
</dbReference>
<organism evidence="4 5">
    <name type="scientific">Thiomonas delicata</name>
    <name type="common">Thiomonas cuprina</name>
    <dbReference type="NCBI Taxonomy" id="364030"/>
    <lineage>
        <taxon>Bacteria</taxon>
        <taxon>Pseudomonadati</taxon>
        <taxon>Pseudomonadota</taxon>
        <taxon>Betaproteobacteria</taxon>
        <taxon>Burkholderiales</taxon>
        <taxon>Thiomonas</taxon>
    </lineage>
</organism>
<dbReference type="GO" id="GO:0004045">
    <property type="term" value="F:peptidyl-tRNA hydrolase activity"/>
    <property type="evidence" value="ECO:0007669"/>
    <property type="project" value="TreeGrafter"/>
</dbReference>
<keyword evidence="5" id="KW-1185">Reference proteome</keyword>
<feature type="domain" description="Prokaryotic-type class I peptide chain release factors" evidence="3">
    <location>
        <begin position="32"/>
        <end position="155"/>
    </location>
</feature>
<dbReference type="PANTHER" id="PTHR47814:SF1">
    <property type="entry name" value="PEPTIDYL-TRNA HYDROLASE ARFB"/>
    <property type="match status" value="1"/>
</dbReference>
<dbReference type="Gene3D" id="3.30.160.20">
    <property type="match status" value="1"/>
</dbReference>
<accession>A0A238D3N4</accession>
<dbReference type="EMBL" id="FLMQ01000055">
    <property type="protein sequence ID" value="SBP87883.1"/>
    <property type="molecule type" value="Genomic_DNA"/>
</dbReference>
<feature type="region of interest" description="Disordered" evidence="2">
    <location>
        <begin position="1"/>
        <end position="26"/>
    </location>
</feature>
<evidence type="ECO:0000259" key="3">
    <source>
        <dbReference type="Pfam" id="PF00472"/>
    </source>
</evidence>